<name>A0A512C286_9HYPH</name>
<protein>
    <submittedName>
        <fullName evidence="1">Uncharacterized protein</fullName>
    </submittedName>
</protein>
<evidence type="ECO:0000313" key="1">
    <source>
        <dbReference type="EMBL" id="GEO18328.1"/>
    </source>
</evidence>
<proteinExistence type="predicted"/>
<comment type="caution">
    <text evidence="1">The sequence shown here is derived from an EMBL/GenBank/DDBJ whole genome shotgun (WGS) entry which is preliminary data.</text>
</comment>
<sequence>MLVEAAWAAARVPGPLRAFFLRIQRRRGQQVAAVATARKLAVIVWHLLAKAEDYAWTRPALLEAKLRKVELAAGQPAVAGRQQGRAHAYNSKAVRDRERAWLEQTEKAYALFVANWQTKPPQGCTGATTGTRSSKAT</sequence>
<gene>
    <name evidence="1" type="ORF">MAE02_60240</name>
</gene>
<reference evidence="1 2" key="1">
    <citation type="submission" date="2019-07" db="EMBL/GenBank/DDBJ databases">
        <title>Whole genome shotgun sequence of Microvirga aerophila NBRC 106136.</title>
        <authorList>
            <person name="Hosoyama A."/>
            <person name="Uohara A."/>
            <person name="Ohji S."/>
            <person name="Ichikawa N."/>
        </authorList>
    </citation>
    <scope>NUCLEOTIDE SEQUENCE [LARGE SCALE GENOMIC DNA]</scope>
    <source>
        <strain evidence="1 2">NBRC 106136</strain>
    </source>
</reference>
<evidence type="ECO:0000313" key="2">
    <source>
        <dbReference type="Proteomes" id="UP000321085"/>
    </source>
</evidence>
<dbReference type="Proteomes" id="UP000321085">
    <property type="component" value="Unassembled WGS sequence"/>
</dbReference>
<keyword evidence="2" id="KW-1185">Reference proteome</keyword>
<accession>A0A512C286</accession>
<dbReference type="EMBL" id="BJYU01000181">
    <property type="protein sequence ID" value="GEO18328.1"/>
    <property type="molecule type" value="Genomic_DNA"/>
</dbReference>
<dbReference type="AlphaFoldDB" id="A0A512C286"/>
<organism evidence="1 2">
    <name type="scientific">Microvirga aerophila</name>
    <dbReference type="NCBI Taxonomy" id="670291"/>
    <lineage>
        <taxon>Bacteria</taxon>
        <taxon>Pseudomonadati</taxon>
        <taxon>Pseudomonadota</taxon>
        <taxon>Alphaproteobacteria</taxon>
        <taxon>Hyphomicrobiales</taxon>
        <taxon>Methylobacteriaceae</taxon>
        <taxon>Microvirga</taxon>
    </lineage>
</organism>